<organism evidence="1 2">
    <name type="scientific">Salinisphaera shabanensis E1L3A</name>
    <dbReference type="NCBI Taxonomy" id="1033802"/>
    <lineage>
        <taxon>Bacteria</taxon>
        <taxon>Pseudomonadati</taxon>
        <taxon>Pseudomonadota</taxon>
        <taxon>Gammaproteobacteria</taxon>
        <taxon>Salinisphaerales</taxon>
        <taxon>Salinisphaeraceae</taxon>
        <taxon>Salinisphaera</taxon>
    </lineage>
</organism>
<reference evidence="1 2" key="2">
    <citation type="journal article" date="2013" name="PLoS ONE">
        <title>INDIGO - INtegrated Data Warehouse of MIcrobial GenOmes with Examples from the Red Sea Extremophiles.</title>
        <authorList>
            <person name="Alam I."/>
            <person name="Antunes A."/>
            <person name="Kamau A.A."/>
            <person name="Ba Alawi W."/>
            <person name="Kalkatawi M."/>
            <person name="Stingl U."/>
            <person name="Bajic V.B."/>
        </authorList>
    </citation>
    <scope>NUCLEOTIDE SEQUENCE [LARGE SCALE GENOMIC DNA]</scope>
    <source>
        <strain evidence="1 2">E1L3A</strain>
    </source>
</reference>
<keyword evidence="2" id="KW-1185">Reference proteome</keyword>
<dbReference type="EMBL" id="AFNV02000035">
    <property type="protein sequence ID" value="ERJ17542.1"/>
    <property type="molecule type" value="Genomic_DNA"/>
</dbReference>
<reference evidence="1 2" key="1">
    <citation type="journal article" date="2011" name="J. Bacteriol.">
        <title>Genome sequence of Salinisphaera shabanensis, a gammaproteobacterium from the harsh, variable environment of the brine-seawater interface of the Shaban Deep in the Red Sea.</title>
        <authorList>
            <person name="Antunes A."/>
            <person name="Alam I."/>
            <person name="Bajic V.B."/>
            <person name="Stingl U."/>
        </authorList>
    </citation>
    <scope>NUCLEOTIDE SEQUENCE [LARGE SCALE GENOMIC DNA]</scope>
    <source>
        <strain evidence="1 2">E1L3A</strain>
    </source>
</reference>
<accession>U2EGM8</accession>
<proteinExistence type="predicted"/>
<gene>
    <name evidence="1" type="ORF">SSPSH_003647</name>
</gene>
<dbReference type="STRING" id="1033802.SSPSH_003647"/>
<protein>
    <submittedName>
        <fullName evidence="1">Uncharacterized protein</fullName>
    </submittedName>
</protein>
<evidence type="ECO:0000313" key="1">
    <source>
        <dbReference type="EMBL" id="ERJ17542.1"/>
    </source>
</evidence>
<dbReference type="AlphaFoldDB" id="U2EGM8"/>
<sequence>MRCAAVAEVLSESLNTAFVLYGDESAFEEFVALSIGSATAILKPIAEANYEPTVKCGIAVYDTLELERFCGVACANYSISLSPLEVDDDSSLPIDEVILRARPPLTGGSGVTVTAGIEYAIISASVKSEENKTEAGFIESKWPVKRPVCIALSAARAHPEIAGFWDMFDSFASDRSFAQSFLVPSGAVSAASQNIRAYGFDELASAAVCSKLAVTRTGITAYELAYLGIPSIYWVSDDRYSWLVNDLVNCGFGVAVTGGARNLLDSLNDEKFLANVEQTTRNTTRSVDGLGAERIADVIKVRLSAIRD</sequence>
<comment type="caution">
    <text evidence="1">The sequence shown here is derived from an EMBL/GenBank/DDBJ whole genome shotgun (WGS) entry which is preliminary data.</text>
</comment>
<name>U2EGM8_9GAMM</name>
<evidence type="ECO:0000313" key="2">
    <source>
        <dbReference type="Proteomes" id="UP000006242"/>
    </source>
</evidence>
<dbReference type="Proteomes" id="UP000006242">
    <property type="component" value="Unassembled WGS sequence"/>
</dbReference>